<dbReference type="EMBL" id="JARRAG010000002">
    <property type="protein sequence ID" value="MDG3006818.1"/>
    <property type="molecule type" value="Genomic_DNA"/>
</dbReference>
<evidence type="ECO:0000256" key="2">
    <source>
        <dbReference type="ARBA" id="ARBA00006679"/>
    </source>
</evidence>
<evidence type="ECO:0000256" key="7">
    <source>
        <dbReference type="SAM" id="Phobius"/>
    </source>
</evidence>
<feature type="transmembrane region" description="Helical" evidence="7">
    <location>
        <begin position="111"/>
        <end position="131"/>
    </location>
</feature>
<evidence type="ECO:0000313" key="9">
    <source>
        <dbReference type="Proteomes" id="UP001216907"/>
    </source>
</evidence>
<dbReference type="Pfam" id="PF07681">
    <property type="entry name" value="DoxX"/>
    <property type="match status" value="1"/>
</dbReference>
<dbReference type="RefSeq" id="WP_277863109.1">
    <property type="nucleotide sequence ID" value="NZ_JARRAG010000002.1"/>
</dbReference>
<keyword evidence="5 7" id="KW-1133">Transmembrane helix</keyword>
<comment type="subcellular location">
    <subcellularLocation>
        <location evidence="1">Cell membrane</location>
        <topology evidence="1">Multi-pass membrane protein</topology>
    </subcellularLocation>
</comment>
<keyword evidence="6 7" id="KW-0472">Membrane</keyword>
<evidence type="ECO:0000256" key="4">
    <source>
        <dbReference type="ARBA" id="ARBA00022692"/>
    </source>
</evidence>
<keyword evidence="4 7" id="KW-0812">Transmembrane</keyword>
<comment type="caution">
    <text evidence="8">The sequence shown here is derived from an EMBL/GenBank/DDBJ whole genome shotgun (WGS) entry which is preliminary data.</text>
</comment>
<comment type="similarity">
    <text evidence="2">Belongs to the DoxX family.</text>
</comment>
<sequence length="149" mass="15896">MATAFQGLVSVAGRVALSTIFLLSAVGNKIPNFNQVSDLLGSKGLPAPKFLLLGAIAFLVAGSLSVIAGWKTRLGALLLFLFLLPTTYLFHDFWNHPGQEGQEQMIQFMKNLSMAGAMLFLIANGGGAWSLDSRRSQSAKAVVLEEAVV</sequence>
<keyword evidence="9" id="KW-1185">Reference proteome</keyword>
<feature type="transmembrane region" description="Helical" evidence="7">
    <location>
        <begin position="47"/>
        <end position="67"/>
    </location>
</feature>
<proteinExistence type="inferred from homology"/>
<protein>
    <submittedName>
        <fullName evidence="8">DoxX family protein</fullName>
    </submittedName>
</protein>
<evidence type="ECO:0000313" key="8">
    <source>
        <dbReference type="EMBL" id="MDG3006818.1"/>
    </source>
</evidence>
<keyword evidence="3" id="KW-1003">Cell membrane</keyword>
<dbReference type="PANTHER" id="PTHR33452">
    <property type="entry name" value="OXIDOREDUCTASE CATD-RELATED"/>
    <property type="match status" value="1"/>
</dbReference>
<reference evidence="8 9" key="1">
    <citation type="submission" date="2023-03" db="EMBL/GenBank/DDBJ databases">
        <title>Paludisphaera mucosa sp. nov. a novel planctomycete from northern fen.</title>
        <authorList>
            <person name="Ivanova A."/>
        </authorList>
    </citation>
    <scope>NUCLEOTIDE SEQUENCE [LARGE SCALE GENOMIC DNA]</scope>
    <source>
        <strain evidence="8 9">Pla2</strain>
    </source>
</reference>
<evidence type="ECO:0000256" key="6">
    <source>
        <dbReference type="ARBA" id="ARBA00023136"/>
    </source>
</evidence>
<feature type="transmembrane region" description="Helical" evidence="7">
    <location>
        <begin position="74"/>
        <end position="91"/>
    </location>
</feature>
<name>A0ABT6FGV7_9BACT</name>
<dbReference type="InterPro" id="IPR032808">
    <property type="entry name" value="DoxX"/>
</dbReference>
<organism evidence="8 9">
    <name type="scientific">Paludisphaera mucosa</name>
    <dbReference type="NCBI Taxonomy" id="3030827"/>
    <lineage>
        <taxon>Bacteria</taxon>
        <taxon>Pseudomonadati</taxon>
        <taxon>Planctomycetota</taxon>
        <taxon>Planctomycetia</taxon>
        <taxon>Isosphaerales</taxon>
        <taxon>Isosphaeraceae</taxon>
        <taxon>Paludisphaera</taxon>
    </lineage>
</organism>
<accession>A0ABT6FGV7</accession>
<feature type="transmembrane region" description="Helical" evidence="7">
    <location>
        <begin position="7"/>
        <end position="27"/>
    </location>
</feature>
<evidence type="ECO:0000256" key="3">
    <source>
        <dbReference type="ARBA" id="ARBA00022475"/>
    </source>
</evidence>
<dbReference type="Proteomes" id="UP001216907">
    <property type="component" value="Unassembled WGS sequence"/>
</dbReference>
<evidence type="ECO:0000256" key="5">
    <source>
        <dbReference type="ARBA" id="ARBA00022989"/>
    </source>
</evidence>
<gene>
    <name evidence="8" type="ORF">PZE19_23860</name>
</gene>
<dbReference type="InterPro" id="IPR051907">
    <property type="entry name" value="DoxX-like_oxidoreductase"/>
</dbReference>
<evidence type="ECO:0000256" key="1">
    <source>
        <dbReference type="ARBA" id="ARBA00004651"/>
    </source>
</evidence>
<dbReference type="PANTHER" id="PTHR33452:SF1">
    <property type="entry name" value="INNER MEMBRANE PROTEIN YPHA-RELATED"/>
    <property type="match status" value="1"/>
</dbReference>